<dbReference type="CDD" id="cd11060">
    <property type="entry name" value="CYP57A1-like"/>
    <property type="match status" value="1"/>
</dbReference>
<dbReference type="EMBL" id="ML976663">
    <property type="protein sequence ID" value="KAF1977408.1"/>
    <property type="molecule type" value="Genomic_DNA"/>
</dbReference>
<dbReference type="InterPro" id="IPR001128">
    <property type="entry name" value="Cyt_P450"/>
</dbReference>
<dbReference type="GO" id="GO:0005506">
    <property type="term" value="F:iron ion binding"/>
    <property type="evidence" value="ECO:0007669"/>
    <property type="project" value="InterPro"/>
</dbReference>
<evidence type="ECO:0000256" key="1">
    <source>
        <dbReference type="PIRSR" id="PIRSR602401-1"/>
    </source>
</evidence>
<dbReference type="GO" id="GO:0004497">
    <property type="term" value="F:monooxygenase activity"/>
    <property type="evidence" value="ECO:0007669"/>
    <property type="project" value="InterPro"/>
</dbReference>
<dbReference type="Pfam" id="PF00067">
    <property type="entry name" value="p450"/>
    <property type="match status" value="2"/>
</dbReference>
<dbReference type="InterPro" id="IPR002401">
    <property type="entry name" value="Cyt_P450_E_grp-I"/>
</dbReference>
<dbReference type="GO" id="GO:0016705">
    <property type="term" value="F:oxidoreductase activity, acting on paired donors, with incorporation or reduction of molecular oxygen"/>
    <property type="evidence" value="ECO:0007669"/>
    <property type="project" value="InterPro"/>
</dbReference>
<keyword evidence="1" id="KW-0479">Metal-binding</keyword>
<keyword evidence="1" id="KW-0408">Iron</keyword>
<keyword evidence="3" id="KW-1185">Reference proteome</keyword>
<organism evidence="2 3">
    <name type="scientific">Bimuria novae-zelandiae CBS 107.79</name>
    <dbReference type="NCBI Taxonomy" id="1447943"/>
    <lineage>
        <taxon>Eukaryota</taxon>
        <taxon>Fungi</taxon>
        <taxon>Dikarya</taxon>
        <taxon>Ascomycota</taxon>
        <taxon>Pezizomycotina</taxon>
        <taxon>Dothideomycetes</taxon>
        <taxon>Pleosporomycetidae</taxon>
        <taxon>Pleosporales</taxon>
        <taxon>Massarineae</taxon>
        <taxon>Didymosphaeriaceae</taxon>
        <taxon>Bimuria</taxon>
    </lineage>
</organism>
<dbReference type="Proteomes" id="UP000800036">
    <property type="component" value="Unassembled WGS sequence"/>
</dbReference>
<dbReference type="GO" id="GO:0020037">
    <property type="term" value="F:heme binding"/>
    <property type="evidence" value="ECO:0007669"/>
    <property type="project" value="InterPro"/>
</dbReference>
<reference evidence="2" key="1">
    <citation type="journal article" date="2020" name="Stud. Mycol.">
        <title>101 Dothideomycetes genomes: a test case for predicting lifestyles and emergence of pathogens.</title>
        <authorList>
            <person name="Haridas S."/>
            <person name="Albert R."/>
            <person name="Binder M."/>
            <person name="Bloem J."/>
            <person name="Labutti K."/>
            <person name="Salamov A."/>
            <person name="Andreopoulos B."/>
            <person name="Baker S."/>
            <person name="Barry K."/>
            <person name="Bills G."/>
            <person name="Bluhm B."/>
            <person name="Cannon C."/>
            <person name="Castanera R."/>
            <person name="Culley D."/>
            <person name="Daum C."/>
            <person name="Ezra D."/>
            <person name="Gonzalez J."/>
            <person name="Henrissat B."/>
            <person name="Kuo A."/>
            <person name="Liang C."/>
            <person name="Lipzen A."/>
            <person name="Lutzoni F."/>
            <person name="Magnuson J."/>
            <person name="Mondo S."/>
            <person name="Nolan M."/>
            <person name="Ohm R."/>
            <person name="Pangilinan J."/>
            <person name="Park H.-J."/>
            <person name="Ramirez L."/>
            <person name="Alfaro M."/>
            <person name="Sun H."/>
            <person name="Tritt A."/>
            <person name="Yoshinaga Y."/>
            <person name="Zwiers L.-H."/>
            <person name="Turgeon B."/>
            <person name="Goodwin S."/>
            <person name="Spatafora J."/>
            <person name="Crous P."/>
            <person name="Grigoriev I."/>
        </authorList>
    </citation>
    <scope>NUCLEOTIDE SEQUENCE</scope>
    <source>
        <strain evidence="2">CBS 107.79</strain>
    </source>
</reference>
<keyword evidence="1" id="KW-0349">Heme</keyword>
<dbReference type="PRINTS" id="PR00463">
    <property type="entry name" value="EP450I"/>
</dbReference>
<name>A0A6A5VL49_9PLEO</name>
<dbReference type="OrthoDB" id="3934656at2759"/>
<accession>A0A6A5VL49</accession>
<proteinExistence type="predicted"/>
<dbReference type="InterPro" id="IPR036396">
    <property type="entry name" value="Cyt_P450_sf"/>
</dbReference>
<feature type="binding site" description="axial binding residue" evidence="1">
    <location>
        <position position="388"/>
    </location>
    <ligand>
        <name>heme</name>
        <dbReference type="ChEBI" id="CHEBI:30413"/>
    </ligand>
    <ligandPart>
        <name>Fe</name>
        <dbReference type="ChEBI" id="CHEBI:18248"/>
    </ligandPart>
</feature>
<dbReference type="PRINTS" id="PR00385">
    <property type="entry name" value="P450"/>
</dbReference>
<dbReference type="Gene3D" id="1.10.630.10">
    <property type="entry name" value="Cytochrome P450"/>
    <property type="match status" value="1"/>
</dbReference>
<dbReference type="PANTHER" id="PTHR24305">
    <property type="entry name" value="CYTOCHROME P450"/>
    <property type="match status" value="1"/>
</dbReference>
<dbReference type="PANTHER" id="PTHR24305:SF236">
    <property type="entry name" value="PISATIN DEMETHYLASE"/>
    <property type="match status" value="1"/>
</dbReference>
<gene>
    <name evidence="2" type="ORF">BU23DRAFT_587471</name>
</gene>
<evidence type="ECO:0000313" key="3">
    <source>
        <dbReference type="Proteomes" id="UP000800036"/>
    </source>
</evidence>
<evidence type="ECO:0000313" key="2">
    <source>
        <dbReference type="EMBL" id="KAF1977408.1"/>
    </source>
</evidence>
<dbReference type="InterPro" id="IPR050121">
    <property type="entry name" value="Cytochrome_P450_monoxygenase"/>
</dbReference>
<dbReference type="SUPFAM" id="SSF48264">
    <property type="entry name" value="Cytochrome P450"/>
    <property type="match status" value="1"/>
</dbReference>
<sequence length="445" mass="49992">MSLLEEVFKGPFSSGWCEIPHMYATASHHSHLWYKEVTDRYGPIARVGPNDLITSSPELLVHMSAPGRDHIFSVVDEEKHTKRRQQMAAGYSGKENTDLEPTIDKYVTEFVDLIRQKYISTTTVSKSMDLARKSQFLVMDVISEIGFGRAFGNLASDTDVDAYLASTEEILRTMSVVCASDILRRIIQWPPLARLLGPNEASKSGVGKVMGTARKLIDDRLKMETDSKTDMLVAFMRHGLNREDLFTEAWVQIIAGSETTASAIRGTMLYLITNARVYRKLQREIDDTLAAGLAPEVVPDTITRDLVYLQAKVPKGGDTVFVEGKSVFLPGGTNVGYSVNGLHHRKDILGEDAELFRPERWIGGGDVDWITEMKRTTELIFGYGKYQCLGKNIAWMEYSKAVFELLRNFDFAVADPLDCFHEKNCVGTFVCEGLWVLVTDRTDKY</sequence>
<dbReference type="AlphaFoldDB" id="A0A6A5VL49"/>
<protein>
    <submittedName>
        <fullName evidence="2">Cytochrome P450</fullName>
    </submittedName>
</protein>
<comment type="cofactor">
    <cofactor evidence="1">
        <name>heme</name>
        <dbReference type="ChEBI" id="CHEBI:30413"/>
    </cofactor>
</comment>